<organism evidence="1 2">
    <name type="scientific">Leptopilina boulardi filamentous virus</name>
    <dbReference type="NCBI Taxonomy" id="552509"/>
    <lineage>
        <taxon>Viruses</taxon>
        <taxon>Viruses incertae sedis</taxon>
        <taxon>Naldaviricetes</taxon>
        <taxon>Lefavirales</taxon>
        <taxon>Filamentoviridae</taxon>
        <taxon>Alphafilamentovirus</taxon>
        <taxon>Alphafilamentovirus leboulardi</taxon>
    </lineage>
</organism>
<evidence type="ECO:0000313" key="2">
    <source>
        <dbReference type="Proteomes" id="UP000203066"/>
    </source>
</evidence>
<keyword evidence="2" id="KW-1185">Reference proteome</keyword>
<name>A0A1S5YD59_9VIRU</name>
<reference evidence="1 2" key="1">
    <citation type="journal article" date="2016" name="Genome Biol. Evol.">
        <title>Genome Sequencing of the Behavior Manipulating Virus LbFV Reveals a Possible New Virus Family.</title>
        <authorList>
            <person name="Lepetit D."/>
            <person name="Gillet B."/>
            <person name="Hughes S."/>
            <person name="Kraaijeveld K."/>
            <person name="Varaldi J."/>
        </authorList>
    </citation>
    <scope>NUCLEOTIDE SEQUENCE [LARGE SCALE GENOMIC DNA]</scope>
    <source>
        <strain evidence="1">Valence Gotheron</strain>
    </source>
</reference>
<protein>
    <submittedName>
        <fullName evidence="1">Uncharacterized protein</fullName>
    </submittedName>
</protein>
<evidence type="ECO:0000313" key="1">
    <source>
        <dbReference type="EMBL" id="AQQ79937.1"/>
    </source>
</evidence>
<proteinExistence type="predicted"/>
<dbReference type="GeneID" id="31050494"/>
<sequence length="105" mass="12128">MDNKKSNDIKAATAKLKELKETLQKYAPCEVPHSSRRSAAALPDNEPHNIIYTSGFFSNNKNTTIHWSTYKKGERSTRETIRLTKDVIKYNNHKTNESRTYVVKK</sequence>
<dbReference type="RefSeq" id="YP_009345621.1">
    <property type="nucleotide sequence ID" value="NC_033778.1"/>
</dbReference>
<dbReference type="EMBL" id="KY009685">
    <property type="protein sequence ID" value="AQQ79937.1"/>
    <property type="molecule type" value="Genomic_DNA"/>
</dbReference>
<dbReference type="KEGG" id="vg:31050494"/>
<dbReference type="Proteomes" id="UP000203066">
    <property type="component" value="Segment"/>
</dbReference>
<gene>
    <name evidence="1" type="ORF">LbFV_ORF17</name>
</gene>
<accession>A0A1S5YD59</accession>